<organism evidence="2 3">
    <name type="scientific">Austropuccinia psidii MF-1</name>
    <dbReference type="NCBI Taxonomy" id="1389203"/>
    <lineage>
        <taxon>Eukaryota</taxon>
        <taxon>Fungi</taxon>
        <taxon>Dikarya</taxon>
        <taxon>Basidiomycota</taxon>
        <taxon>Pucciniomycotina</taxon>
        <taxon>Pucciniomycetes</taxon>
        <taxon>Pucciniales</taxon>
        <taxon>Sphaerophragmiaceae</taxon>
        <taxon>Austropuccinia</taxon>
    </lineage>
</organism>
<feature type="compositionally biased region" description="Polar residues" evidence="1">
    <location>
        <begin position="21"/>
        <end position="32"/>
    </location>
</feature>
<accession>A0A9Q3BX36</accession>
<keyword evidence="3" id="KW-1185">Reference proteome</keyword>
<feature type="compositionally biased region" description="Low complexity" evidence="1">
    <location>
        <begin position="36"/>
        <end position="51"/>
    </location>
</feature>
<evidence type="ECO:0000313" key="3">
    <source>
        <dbReference type="Proteomes" id="UP000765509"/>
    </source>
</evidence>
<evidence type="ECO:0000313" key="2">
    <source>
        <dbReference type="EMBL" id="MBW0472427.1"/>
    </source>
</evidence>
<dbReference type="AlphaFoldDB" id="A0A9Q3BX36"/>
<feature type="compositionally biased region" description="Basic and acidic residues" evidence="1">
    <location>
        <begin position="92"/>
        <end position="104"/>
    </location>
</feature>
<reference evidence="2" key="1">
    <citation type="submission" date="2021-03" db="EMBL/GenBank/DDBJ databases">
        <title>Draft genome sequence of rust myrtle Austropuccinia psidii MF-1, a brazilian biotype.</title>
        <authorList>
            <person name="Quecine M.C."/>
            <person name="Pachon D.M.R."/>
            <person name="Bonatelli M.L."/>
            <person name="Correr F.H."/>
            <person name="Franceschini L.M."/>
            <person name="Leite T.F."/>
            <person name="Margarido G.R.A."/>
            <person name="Almeida C.A."/>
            <person name="Ferrarezi J.A."/>
            <person name="Labate C.A."/>
        </authorList>
    </citation>
    <scope>NUCLEOTIDE SEQUENCE</scope>
    <source>
        <strain evidence="2">MF-1</strain>
    </source>
</reference>
<gene>
    <name evidence="2" type="ORF">O181_012142</name>
</gene>
<dbReference type="Proteomes" id="UP000765509">
    <property type="component" value="Unassembled WGS sequence"/>
</dbReference>
<proteinExistence type="predicted"/>
<feature type="region of interest" description="Disordered" evidence="1">
    <location>
        <begin position="1"/>
        <end position="110"/>
    </location>
</feature>
<protein>
    <submittedName>
        <fullName evidence="2">Uncharacterized protein</fullName>
    </submittedName>
</protein>
<feature type="compositionally biased region" description="Polar residues" evidence="1">
    <location>
        <begin position="78"/>
        <end position="91"/>
    </location>
</feature>
<evidence type="ECO:0000256" key="1">
    <source>
        <dbReference type="SAM" id="MobiDB-lite"/>
    </source>
</evidence>
<dbReference type="EMBL" id="AVOT02003087">
    <property type="protein sequence ID" value="MBW0472427.1"/>
    <property type="molecule type" value="Genomic_DNA"/>
</dbReference>
<comment type="caution">
    <text evidence="2">The sequence shown here is derived from an EMBL/GenBank/DDBJ whole genome shotgun (WGS) entry which is preliminary data.</text>
</comment>
<sequence length="127" mass="14040">MELDPEVEFIPQKGKGKFPNGTDSTQGSTISPRQVPEIPIISEPELSLSISNAKRHKSHSESSDSHLNEPVQDVLHSLQGQRLGNVATNPPRSDELLEHPEEVPLRGGNSEILQWMKSTIIQTSNQK</sequence>
<name>A0A9Q3BX36_9BASI</name>